<sequence length="251" mass="25266">MARNADAAILHSPGKRQAEVEGGDPVGREQGGPARNSAGLTSPAQPWPAPAPQQFGTAWGPSMTRNDALLRSPGMRKPQAGAPSAGPDKGPDSLTSPDKGPAGLNSPDGLSGWLPGRLPSWGPAELQADMAELGGVQMHLLDAAHDAEPVSPASAARLLCQESIDKGGGPAEGMVGQGGVTGGGGAAAAGAGGSMQLQVPPALYAEFVRIVSGLPEYSRAEVLQQVGPHGIASFVHVFYEQTRAAGAAPVQ</sequence>
<gene>
    <name evidence="2" type="ORF">OEZ85_014244</name>
</gene>
<evidence type="ECO:0000313" key="3">
    <source>
        <dbReference type="Proteomes" id="UP001244341"/>
    </source>
</evidence>
<keyword evidence="3" id="KW-1185">Reference proteome</keyword>
<accession>A0ABY8UBC7</accession>
<reference evidence="2 3" key="1">
    <citation type="submission" date="2023-05" db="EMBL/GenBank/DDBJ databases">
        <title>A 100% complete, gapless, phased diploid assembly of the Scenedesmus obliquus UTEX 3031 genome.</title>
        <authorList>
            <person name="Biondi T.C."/>
            <person name="Hanschen E.R."/>
            <person name="Kwon T."/>
            <person name="Eng W."/>
            <person name="Kruse C.P.S."/>
            <person name="Koehler S.I."/>
            <person name="Kunde Y."/>
            <person name="Gleasner C.D."/>
            <person name="You Mak K.T."/>
            <person name="Polle J."/>
            <person name="Hovde B.T."/>
            <person name="Starkenburg S.R."/>
        </authorList>
    </citation>
    <scope>NUCLEOTIDE SEQUENCE [LARGE SCALE GENOMIC DNA]</scope>
    <source>
        <strain evidence="2 3">DOE0152z</strain>
    </source>
</reference>
<name>A0ABY8UBC7_TETOB</name>
<dbReference type="EMBL" id="CP126215">
    <property type="protein sequence ID" value="WIA17386.1"/>
    <property type="molecule type" value="Genomic_DNA"/>
</dbReference>
<evidence type="ECO:0000313" key="2">
    <source>
        <dbReference type="EMBL" id="WIA17386.1"/>
    </source>
</evidence>
<evidence type="ECO:0008006" key="4">
    <source>
        <dbReference type="Google" id="ProtNLM"/>
    </source>
</evidence>
<feature type="region of interest" description="Disordered" evidence="1">
    <location>
        <begin position="1"/>
        <end position="116"/>
    </location>
</feature>
<protein>
    <recommendedName>
        <fullName evidence="4">TAFII28-like protein domain-containing protein</fullName>
    </recommendedName>
</protein>
<proteinExistence type="predicted"/>
<dbReference type="Proteomes" id="UP001244341">
    <property type="component" value="Chromosome 8b"/>
</dbReference>
<evidence type="ECO:0000256" key="1">
    <source>
        <dbReference type="SAM" id="MobiDB-lite"/>
    </source>
</evidence>
<organism evidence="2 3">
    <name type="scientific">Tetradesmus obliquus</name>
    <name type="common">Green alga</name>
    <name type="synonym">Acutodesmus obliquus</name>
    <dbReference type="NCBI Taxonomy" id="3088"/>
    <lineage>
        <taxon>Eukaryota</taxon>
        <taxon>Viridiplantae</taxon>
        <taxon>Chlorophyta</taxon>
        <taxon>core chlorophytes</taxon>
        <taxon>Chlorophyceae</taxon>
        <taxon>CS clade</taxon>
        <taxon>Sphaeropleales</taxon>
        <taxon>Scenedesmaceae</taxon>
        <taxon>Tetradesmus</taxon>
    </lineage>
</organism>